<dbReference type="OrthoDB" id="1490177at2"/>
<protein>
    <submittedName>
        <fullName evidence="2">Alpha/beta hydrolase</fullName>
    </submittedName>
</protein>
<reference evidence="2 3" key="1">
    <citation type="submission" date="2017-10" db="EMBL/GenBank/DDBJ databases">
        <title>Whole genome of Pedobacter ginsengisoli T01R-27 isolated from tomato rhizosphere.</title>
        <authorList>
            <person name="Weon H.-Y."/>
            <person name="Lee S.A."/>
            <person name="Sang M.K."/>
            <person name="Song J."/>
        </authorList>
    </citation>
    <scope>NUCLEOTIDE SEQUENCE [LARGE SCALE GENOMIC DNA]</scope>
    <source>
        <strain evidence="2 3">T01R-27</strain>
    </source>
</reference>
<dbReference type="GO" id="GO:0016787">
    <property type="term" value="F:hydrolase activity"/>
    <property type="evidence" value="ECO:0007669"/>
    <property type="project" value="UniProtKB-KW"/>
</dbReference>
<dbReference type="SUPFAM" id="SSF53474">
    <property type="entry name" value="alpha/beta-Hydrolases"/>
    <property type="match status" value="1"/>
</dbReference>
<evidence type="ECO:0000313" key="3">
    <source>
        <dbReference type="Proteomes" id="UP000223749"/>
    </source>
</evidence>
<dbReference type="InterPro" id="IPR029058">
    <property type="entry name" value="AB_hydrolase_fold"/>
</dbReference>
<keyword evidence="2" id="KW-0378">Hydrolase</keyword>
<organism evidence="2 3">
    <name type="scientific">Pedobacter ginsengisoli</name>
    <dbReference type="NCBI Taxonomy" id="363852"/>
    <lineage>
        <taxon>Bacteria</taxon>
        <taxon>Pseudomonadati</taxon>
        <taxon>Bacteroidota</taxon>
        <taxon>Sphingobacteriia</taxon>
        <taxon>Sphingobacteriales</taxon>
        <taxon>Sphingobacteriaceae</taxon>
        <taxon>Pedobacter</taxon>
    </lineage>
</organism>
<dbReference type="Pfam" id="PF12146">
    <property type="entry name" value="Hydrolase_4"/>
    <property type="match status" value="1"/>
</dbReference>
<dbReference type="AlphaFoldDB" id="A0A2D1U893"/>
<proteinExistence type="predicted"/>
<dbReference type="InterPro" id="IPR022742">
    <property type="entry name" value="Hydrolase_4"/>
</dbReference>
<sequence length="285" mass="32495">MKHLKQIIEDIKVQGDNPELLQAMLWKLICYSPKMPIRLHQQNLLNAAQTSTLKVYDEYFSKSDLNFNCFRWGNGSTKVLLTHGWGSKAIDFSELIDVLLLNKNIEVWAFDAPGNGSSEGELSNLILFAEAIKEFKRNYGVPDVMIGHSLGGMANTLVIKETLQFPKLLISIAPLVNLTENFKSSMTAVGISESSQNQFFSEFEERYQMSTDHFLLNDMYTFPDKVKHLLIYEANDYISPANFIETFILQYPSVTVSKYEDTTHAKIIIDHRIINEIDAIIKESL</sequence>
<dbReference type="Gene3D" id="3.40.50.1820">
    <property type="entry name" value="alpha/beta hydrolase"/>
    <property type="match status" value="1"/>
</dbReference>
<keyword evidence="3" id="KW-1185">Reference proteome</keyword>
<dbReference type="KEGG" id="pgs:CPT03_15525"/>
<dbReference type="Proteomes" id="UP000223749">
    <property type="component" value="Chromosome"/>
</dbReference>
<accession>A0A2D1U893</accession>
<evidence type="ECO:0000313" key="2">
    <source>
        <dbReference type="EMBL" id="ATP57774.1"/>
    </source>
</evidence>
<gene>
    <name evidence="2" type="ORF">CPT03_15525</name>
</gene>
<dbReference type="EMBL" id="CP024091">
    <property type="protein sequence ID" value="ATP57774.1"/>
    <property type="molecule type" value="Genomic_DNA"/>
</dbReference>
<name>A0A2D1U893_9SPHI</name>
<evidence type="ECO:0000259" key="1">
    <source>
        <dbReference type="Pfam" id="PF12146"/>
    </source>
</evidence>
<feature type="domain" description="Serine aminopeptidase S33" evidence="1">
    <location>
        <begin position="78"/>
        <end position="183"/>
    </location>
</feature>
<dbReference type="RefSeq" id="WP_099439687.1">
    <property type="nucleotide sequence ID" value="NZ_CP024091.1"/>
</dbReference>